<name>A0A4S1E101_9FLAO</name>
<gene>
    <name evidence="7" type="ORF">EM932_03255</name>
</gene>
<proteinExistence type="inferred from homology"/>
<evidence type="ECO:0000256" key="3">
    <source>
        <dbReference type="ARBA" id="ARBA00022801"/>
    </source>
</evidence>
<dbReference type="OrthoDB" id="9789742at2"/>
<accession>A0A4S1E101</accession>
<dbReference type="InterPro" id="IPR017850">
    <property type="entry name" value="Alkaline_phosphatase_core_sf"/>
</dbReference>
<evidence type="ECO:0000256" key="1">
    <source>
        <dbReference type="ARBA" id="ARBA00008779"/>
    </source>
</evidence>
<dbReference type="Pfam" id="PF16347">
    <property type="entry name" value="SGSH_C"/>
    <property type="match status" value="1"/>
</dbReference>
<evidence type="ECO:0000259" key="5">
    <source>
        <dbReference type="Pfam" id="PF00884"/>
    </source>
</evidence>
<keyword evidence="8" id="KW-1185">Reference proteome</keyword>
<evidence type="ECO:0000313" key="7">
    <source>
        <dbReference type="EMBL" id="TGV04169.1"/>
    </source>
</evidence>
<feature type="domain" description="Sulfatase N-terminal" evidence="5">
    <location>
        <begin position="25"/>
        <end position="379"/>
    </location>
</feature>
<keyword evidence="3" id="KW-0378">Hydrolase</keyword>
<dbReference type="PROSITE" id="PS00523">
    <property type="entry name" value="SULFATASE_1"/>
    <property type="match status" value="1"/>
</dbReference>
<dbReference type="InterPro" id="IPR032506">
    <property type="entry name" value="SGSH_C"/>
</dbReference>
<dbReference type="PROSITE" id="PS51257">
    <property type="entry name" value="PROKAR_LIPOPROTEIN"/>
    <property type="match status" value="1"/>
</dbReference>
<dbReference type="SUPFAM" id="SSF53649">
    <property type="entry name" value="Alkaline phosphatase-like"/>
    <property type="match status" value="1"/>
</dbReference>
<dbReference type="Pfam" id="PF00884">
    <property type="entry name" value="Sulfatase"/>
    <property type="match status" value="1"/>
</dbReference>
<dbReference type="RefSeq" id="WP_135875444.1">
    <property type="nucleotide sequence ID" value="NZ_SRSO01000003.1"/>
</dbReference>
<evidence type="ECO:0000256" key="4">
    <source>
        <dbReference type="ARBA" id="ARBA00023180"/>
    </source>
</evidence>
<dbReference type="InterPro" id="IPR024607">
    <property type="entry name" value="Sulfatase_CS"/>
</dbReference>
<organism evidence="7 8">
    <name type="scientific">Flavivirga rizhaonensis</name>
    <dbReference type="NCBI Taxonomy" id="2559571"/>
    <lineage>
        <taxon>Bacteria</taxon>
        <taxon>Pseudomonadati</taxon>
        <taxon>Bacteroidota</taxon>
        <taxon>Flavobacteriia</taxon>
        <taxon>Flavobacteriales</taxon>
        <taxon>Flavobacteriaceae</taxon>
        <taxon>Flavivirga</taxon>
    </lineage>
</organism>
<dbReference type="EMBL" id="SRSO01000003">
    <property type="protein sequence ID" value="TGV04169.1"/>
    <property type="molecule type" value="Genomic_DNA"/>
</dbReference>
<dbReference type="PANTHER" id="PTHR43108">
    <property type="entry name" value="N-ACETYLGLUCOSAMINE-6-SULFATASE FAMILY MEMBER"/>
    <property type="match status" value="1"/>
</dbReference>
<dbReference type="InterPro" id="IPR000917">
    <property type="entry name" value="Sulfatase_N"/>
</dbReference>
<comment type="similarity">
    <text evidence="1">Belongs to the sulfatase family.</text>
</comment>
<dbReference type="AlphaFoldDB" id="A0A4S1E101"/>
<reference evidence="7 8" key="1">
    <citation type="submission" date="2019-04" db="EMBL/GenBank/DDBJ databases">
        <authorList>
            <person name="Liu A."/>
        </authorList>
    </citation>
    <scope>NUCLEOTIDE SEQUENCE [LARGE SCALE GENOMIC DNA]</scope>
    <source>
        <strain evidence="7 8">RZ03</strain>
    </source>
</reference>
<dbReference type="PROSITE" id="PS00149">
    <property type="entry name" value="SULFATASE_2"/>
    <property type="match status" value="1"/>
</dbReference>
<feature type="domain" description="N-sulphoglucosamine sulphohydrolase C-terminal" evidence="6">
    <location>
        <begin position="467"/>
        <end position="506"/>
    </location>
</feature>
<comment type="caution">
    <text evidence="7">The sequence shown here is derived from an EMBL/GenBank/DDBJ whole genome shotgun (WGS) entry which is preliminary data.</text>
</comment>
<keyword evidence="4" id="KW-0325">Glycoprotein</keyword>
<sequence>MKLFFLLLTASVFLYSCKDDKKIKPNIIYIMTDDHATNATGIYGGRLASLNPTPHLDELAREGMIFENCFVTNSICTPSRASILTGQYSQTNGVLDLWGDLSTTKQYLPEEMKKLGYETAMIGKWHLHNEPVAFDYYKVLQSQGKYFNPEFRVKGKGKWPDNFVKYEGHSSDVITDQVLDWLGHRKETKKPFFLMYHFKAPHDMFQFNPKYADYLQDVKIPEPESLYNQPNWGSEATRGSNDSLINVIGSSISTRHPNRSYVDIFKTGDRPTEKEATSAAYQEYLKRYLRCVKGVDDNLGRFFKYLKDNGLWENTIIVYTSDQGMMLGEHDFEDKRWMYEESIHMPFIAHYPKKIKEGTRSDIIINNTDFAPTLIELAGGKVPDYMQGKSMKKALEGETPKDWRTSTYYRYWMHMVHHDIPAHFGLRSKDYKLIFFYGRYHNLEKEGTLSMYWNDENHSNKVLPTPAAWEFYDLKNDPKEMNNLYENPKYKDVIENMKKELLETRKTLNEEDQEFPHLQEIIDKHWND</sequence>
<protein>
    <submittedName>
        <fullName evidence="7">DUF4976 domain-containing protein</fullName>
    </submittedName>
</protein>
<dbReference type="GO" id="GO:0016787">
    <property type="term" value="F:hydrolase activity"/>
    <property type="evidence" value="ECO:0007669"/>
    <property type="project" value="UniProtKB-KW"/>
</dbReference>
<dbReference type="CDD" id="cd16031">
    <property type="entry name" value="G6S_like"/>
    <property type="match status" value="1"/>
</dbReference>
<dbReference type="PANTHER" id="PTHR43108:SF6">
    <property type="entry name" value="N-SULPHOGLUCOSAMINE SULPHOHYDROLASE"/>
    <property type="match status" value="1"/>
</dbReference>
<evidence type="ECO:0000256" key="2">
    <source>
        <dbReference type="ARBA" id="ARBA00022729"/>
    </source>
</evidence>
<evidence type="ECO:0000313" key="8">
    <source>
        <dbReference type="Proteomes" id="UP000307602"/>
    </source>
</evidence>
<keyword evidence="2" id="KW-0732">Signal</keyword>
<evidence type="ECO:0000259" key="6">
    <source>
        <dbReference type="Pfam" id="PF16347"/>
    </source>
</evidence>
<dbReference type="Proteomes" id="UP000307602">
    <property type="component" value="Unassembled WGS sequence"/>
</dbReference>
<dbReference type="Gene3D" id="3.40.720.10">
    <property type="entry name" value="Alkaline Phosphatase, subunit A"/>
    <property type="match status" value="1"/>
</dbReference>